<dbReference type="PATRIC" id="fig|279058.17.peg.3089"/>
<organism evidence="2 3">
    <name type="scientific">Collimonas arenae</name>
    <dbReference type="NCBI Taxonomy" id="279058"/>
    <lineage>
        <taxon>Bacteria</taxon>
        <taxon>Pseudomonadati</taxon>
        <taxon>Pseudomonadota</taxon>
        <taxon>Betaproteobacteria</taxon>
        <taxon>Burkholderiales</taxon>
        <taxon>Oxalobacteraceae</taxon>
        <taxon>Collimonas</taxon>
    </lineage>
</organism>
<gene>
    <name evidence="2" type="ORF">CAter282_2833</name>
</gene>
<proteinExistence type="predicted"/>
<accession>A0A127QKG1</accession>
<dbReference type="Gene3D" id="3.40.50.1380">
    <property type="entry name" value="Methylglyoxal synthase-like domain"/>
    <property type="match status" value="2"/>
</dbReference>
<dbReference type="RefSeq" id="WP_061533783.1">
    <property type="nucleotide sequence ID" value="NZ_CP013233.1"/>
</dbReference>
<dbReference type="PANTHER" id="PTHR30492">
    <property type="entry name" value="METHYLGLYOXAL SYNTHASE"/>
    <property type="match status" value="1"/>
</dbReference>
<dbReference type="GO" id="GO:0008929">
    <property type="term" value="F:methylglyoxal synthase activity"/>
    <property type="evidence" value="ECO:0007669"/>
    <property type="project" value="InterPro"/>
</dbReference>
<protein>
    <submittedName>
        <fullName evidence="2">Putative methylglyoxal synthase protein</fullName>
    </submittedName>
</protein>
<dbReference type="EMBL" id="CP013235">
    <property type="protein sequence ID" value="AMP10557.1"/>
    <property type="molecule type" value="Genomic_DNA"/>
</dbReference>
<dbReference type="PROSITE" id="PS01335">
    <property type="entry name" value="METHYLGLYOXAL_SYNTH"/>
    <property type="match status" value="1"/>
</dbReference>
<keyword evidence="3" id="KW-1185">Reference proteome</keyword>
<dbReference type="PANTHER" id="PTHR30492:SF0">
    <property type="entry name" value="METHYLGLYOXAL SYNTHASE"/>
    <property type="match status" value="1"/>
</dbReference>
<dbReference type="OrthoDB" id="9787147at2"/>
<name>A0A127QKG1_9BURK</name>
<dbReference type="InterPro" id="IPR018148">
    <property type="entry name" value="Methylglyoxal_synth_AS"/>
</dbReference>
<evidence type="ECO:0000313" key="2">
    <source>
        <dbReference type="EMBL" id="AMP10557.1"/>
    </source>
</evidence>
<dbReference type="AlphaFoldDB" id="A0A127QKG1"/>
<dbReference type="GO" id="GO:0005829">
    <property type="term" value="C:cytosol"/>
    <property type="evidence" value="ECO:0007669"/>
    <property type="project" value="TreeGrafter"/>
</dbReference>
<reference evidence="2 3" key="1">
    <citation type="submission" date="2015-11" db="EMBL/GenBank/DDBJ databases">
        <title>Exploring the genomic traits of fungus-feeding bacterial genus Collimonas.</title>
        <authorList>
            <person name="Song C."/>
            <person name="Schmidt R."/>
            <person name="de Jager V."/>
            <person name="Krzyzanowska D."/>
            <person name="Jongedijk E."/>
            <person name="Cankar K."/>
            <person name="Beekwilder J."/>
            <person name="van Veen A."/>
            <person name="de Boer W."/>
            <person name="van Veen J.A."/>
            <person name="Garbeva P."/>
        </authorList>
    </citation>
    <scope>NUCLEOTIDE SEQUENCE [LARGE SCALE GENOMIC DNA]</scope>
    <source>
        <strain evidence="2 3">Ter282</strain>
    </source>
</reference>
<evidence type="ECO:0000256" key="1">
    <source>
        <dbReference type="ARBA" id="ARBA00023239"/>
    </source>
</evidence>
<sequence length="310" mass="33888">MTANSSPSAALKSPAFRIGLATSRSHQHGPDSALAQLLNGSRSNIEQHLKPQLIVVGRTLDAMQQLGLLDQYPHIERFPYGRQGGLMKLVSRVVDADPARTLDAVIYIMDPVDPSSTFPEAVALKRQCVIHGKPFLSTLAGAREWLELEAVATGATPNAALDPTFDLGNEGIALIAHDAMKERMLDIAERHFALLDQFAFRCATGTTGSLLNKLAQKIKGEEAGRNWVRPFLSGPLGGDAQIAELILDRQQCRRVLFLEDPHVARQHEADIQLLERAARTVTDYALCISDAQCGERWLTLLQQRAALATS</sequence>
<evidence type="ECO:0000313" key="3">
    <source>
        <dbReference type="Proteomes" id="UP000071778"/>
    </source>
</evidence>
<dbReference type="InterPro" id="IPR036914">
    <property type="entry name" value="MGS-like_dom_sf"/>
</dbReference>
<dbReference type="Proteomes" id="UP000071778">
    <property type="component" value="Chromosome"/>
</dbReference>
<dbReference type="InterPro" id="IPR004363">
    <property type="entry name" value="Methylgl_synth"/>
</dbReference>
<keyword evidence="1" id="KW-0456">Lyase</keyword>
<dbReference type="SUPFAM" id="SSF52335">
    <property type="entry name" value="Methylglyoxal synthase-like"/>
    <property type="match status" value="2"/>
</dbReference>
<dbReference type="GO" id="GO:0019242">
    <property type="term" value="P:methylglyoxal biosynthetic process"/>
    <property type="evidence" value="ECO:0007669"/>
    <property type="project" value="InterPro"/>
</dbReference>